<dbReference type="EMBL" id="LAZR01062354">
    <property type="protein sequence ID" value="KKK61699.1"/>
    <property type="molecule type" value="Genomic_DNA"/>
</dbReference>
<name>A0A0F8Z5M1_9ZZZZ</name>
<protein>
    <submittedName>
        <fullName evidence="1">Uncharacterized protein</fullName>
    </submittedName>
</protein>
<dbReference type="AlphaFoldDB" id="A0A0F8Z5M1"/>
<gene>
    <name evidence="1" type="ORF">LCGC14_3011720</name>
</gene>
<accession>A0A0F8Z5M1</accession>
<sequence>MAAKEVIDDVIIETKAFLDGIIFLIHGKLKFFDRTGNIVLSEITKQEKMNILNPGEVKSSKPSEIKLPDYYKKAVEIHIQRQIVSKLIVLSKKENFFLFISIYKRSLVSFKYNLI</sequence>
<evidence type="ECO:0000313" key="1">
    <source>
        <dbReference type="EMBL" id="KKK61699.1"/>
    </source>
</evidence>
<proteinExistence type="predicted"/>
<comment type="caution">
    <text evidence="1">The sequence shown here is derived from an EMBL/GenBank/DDBJ whole genome shotgun (WGS) entry which is preliminary data.</text>
</comment>
<organism evidence="1">
    <name type="scientific">marine sediment metagenome</name>
    <dbReference type="NCBI Taxonomy" id="412755"/>
    <lineage>
        <taxon>unclassified sequences</taxon>
        <taxon>metagenomes</taxon>
        <taxon>ecological metagenomes</taxon>
    </lineage>
</organism>
<reference evidence="1" key="1">
    <citation type="journal article" date="2015" name="Nature">
        <title>Complex archaea that bridge the gap between prokaryotes and eukaryotes.</title>
        <authorList>
            <person name="Spang A."/>
            <person name="Saw J.H."/>
            <person name="Jorgensen S.L."/>
            <person name="Zaremba-Niedzwiedzka K."/>
            <person name="Martijn J."/>
            <person name="Lind A.E."/>
            <person name="van Eijk R."/>
            <person name="Schleper C."/>
            <person name="Guy L."/>
            <person name="Ettema T.J."/>
        </authorList>
    </citation>
    <scope>NUCLEOTIDE SEQUENCE</scope>
</reference>